<evidence type="ECO:0000313" key="4">
    <source>
        <dbReference type="EMBL" id="MET3749461.1"/>
    </source>
</evidence>
<dbReference type="SUPFAM" id="SSF46955">
    <property type="entry name" value="Putative DNA-binding domain"/>
    <property type="match status" value="1"/>
</dbReference>
<dbReference type="InterPro" id="IPR009061">
    <property type="entry name" value="DNA-bd_dom_put_sf"/>
</dbReference>
<dbReference type="Proteomes" id="UP001549106">
    <property type="component" value="Unassembled WGS sequence"/>
</dbReference>
<dbReference type="PANTHER" id="PTHR30204">
    <property type="entry name" value="REDOX-CYCLING DRUG-SENSING TRANSCRIPTIONAL ACTIVATOR SOXR"/>
    <property type="match status" value="1"/>
</dbReference>
<reference evidence="4 5" key="1">
    <citation type="submission" date="2024-06" db="EMBL/GenBank/DDBJ databases">
        <title>Genomic Encyclopedia of Type Strains, Phase IV (KMG-IV): sequencing the most valuable type-strain genomes for metagenomic binning, comparative biology and taxonomic classification.</title>
        <authorList>
            <person name="Goeker M."/>
        </authorList>
    </citation>
    <scope>NUCLEOTIDE SEQUENCE [LARGE SCALE GENOMIC DNA]</scope>
    <source>
        <strain evidence="4 5">DSM 29492</strain>
    </source>
</reference>
<name>A0ABV2LZ31_9FIRM</name>
<evidence type="ECO:0000259" key="3">
    <source>
        <dbReference type="PROSITE" id="PS50937"/>
    </source>
</evidence>
<feature type="domain" description="HTH merR-type" evidence="3">
    <location>
        <begin position="7"/>
        <end position="76"/>
    </location>
</feature>
<dbReference type="EMBL" id="JBEPMJ010000003">
    <property type="protein sequence ID" value="MET3749461.1"/>
    <property type="molecule type" value="Genomic_DNA"/>
</dbReference>
<keyword evidence="1 4" id="KW-0238">DNA-binding</keyword>
<accession>A0ABV2LZ31</accession>
<dbReference type="InterPro" id="IPR047057">
    <property type="entry name" value="MerR_fam"/>
</dbReference>
<dbReference type="InterPro" id="IPR000551">
    <property type="entry name" value="MerR-type_HTH_dom"/>
</dbReference>
<comment type="caution">
    <text evidence="4">The sequence shown here is derived from an EMBL/GenBank/DDBJ whole genome shotgun (WGS) entry which is preliminary data.</text>
</comment>
<sequence length="270" mass="31866">MKNQEINLTTAQFAAIHEVNPRTLHYYDSVGLFSPERKGENQYRYYTSRQSIDFEYIRMLKELNMSIREIRSYVQEPGPDKFMELANEKINEINREIQRLEKTKEILKVRKEQLAVCSRVDDMFIELKLLPEERFRVIPFDIKEENLKDLFSCAKDCWGIEQCRMGIGSYISVDKVRKKRFEKYDGVFSPALKTEKGGEILIRKKGLCLCGYQRGIWERLPELYEKMLVFAERKNLKLKGFAFESGMNDFAITDENDYVTKVEIAVEESL</sequence>
<dbReference type="PROSITE" id="PS50937">
    <property type="entry name" value="HTH_MERR_2"/>
    <property type="match status" value="1"/>
</dbReference>
<evidence type="ECO:0000313" key="5">
    <source>
        <dbReference type="Proteomes" id="UP001549106"/>
    </source>
</evidence>
<dbReference type="InterPro" id="IPR011256">
    <property type="entry name" value="Reg_factor_effector_dom_sf"/>
</dbReference>
<evidence type="ECO:0000256" key="2">
    <source>
        <dbReference type="SAM" id="Coils"/>
    </source>
</evidence>
<dbReference type="GO" id="GO:0003677">
    <property type="term" value="F:DNA binding"/>
    <property type="evidence" value="ECO:0007669"/>
    <property type="project" value="UniProtKB-KW"/>
</dbReference>
<dbReference type="Gene3D" id="1.10.1660.10">
    <property type="match status" value="1"/>
</dbReference>
<dbReference type="RefSeq" id="WP_173751885.1">
    <property type="nucleotide sequence ID" value="NZ_BAABXP010000001.1"/>
</dbReference>
<dbReference type="Pfam" id="PF13411">
    <property type="entry name" value="MerR_1"/>
    <property type="match status" value="1"/>
</dbReference>
<dbReference type="Gene3D" id="3.20.80.10">
    <property type="entry name" value="Regulatory factor, effector binding domain"/>
    <property type="match status" value="1"/>
</dbReference>
<gene>
    <name evidence="4" type="ORF">ABID24_000688</name>
</gene>
<proteinExistence type="predicted"/>
<dbReference type="SMART" id="SM00422">
    <property type="entry name" value="HTH_MERR"/>
    <property type="match status" value="1"/>
</dbReference>
<organism evidence="4 5">
    <name type="scientific">Blautia caecimuris</name>
    <dbReference type="NCBI Taxonomy" id="1796615"/>
    <lineage>
        <taxon>Bacteria</taxon>
        <taxon>Bacillati</taxon>
        <taxon>Bacillota</taxon>
        <taxon>Clostridia</taxon>
        <taxon>Lachnospirales</taxon>
        <taxon>Lachnospiraceae</taxon>
        <taxon>Blautia</taxon>
    </lineage>
</organism>
<evidence type="ECO:0000256" key="1">
    <source>
        <dbReference type="ARBA" id="ARBA00023125"/>
    </source>
</evidence>
<feature type="coiled-coil region" evidence="2">
    <location>
        <begin position="83"/>
        <end position="110"/>
    </location>
</feature>
<keyword evidence="2" id="KW-0175">Coiled coil</keyword>
<keyword evidence="5" id="KW-1185">Reference proteome</keyword>
<protein>
    <submittedName>
        <fullName evidence="4">DNA-binding transcriptional MerR regulator</fullName>
    </submittedName>
</protein>
<dbReference type="PANTHER" id="PTHR30204:SF85">
    <property type="entry name" value="MULTIDRUG-EFFLUX TRANSPORTER 2 REGULATOR"/>
    <property type="match status" value="1"/>
</dbReference>